<accession>A0A7I7XQ23</accession>
<evidence type="ECO:0000313" key="1">
    <source>
        <dbReference type="EMBL" id="BBZ31310.1"/>
    </source>
</evidence>
<dbReference type="RefSeq" id="WP_163744845.1">
    <property type="nucleotide sequence ID" value="NZ_AP022611.1"/>
</dbReference>
<organism evidence="1 2">
    <name type="scientific">Mycolicibacterium madagascariense</name>
    <dbReference type="NCBI Taxonomy" id="212765"/>
    <lineage>
        <taxon>Bacteria</taxon>
        <taxon>Bacillati</taxon>
        <taxon>Actinomycetota</taxon>
        <taxon>Actinomycetes</taxon>
        <taxon>Mycobacteriales</taxon>
        <taxon>Mycobacteriaceae</taxon>
        <taxon>Mycolicibacterium</taxon>
    </lineage>
</organism>
<dbReference type="Proteomes" id="UP000466517">
    <property type="component" value="Plasmid pJCM13574"/>
</dbReference>
<geneLocation type="plasmid" evidence="2">
    <name>pjcm13574 dna</name>
</geneLocation>
<evidence type="ECO:0000313" key="2">
    <source>
        <dbReference type="Proteomes" id="UP000466517"/>
    </source>
</evidence>
<dbReference type="KEGG" id="mmag:MMAD_56050"/>
<sequence>MRSAGELIVDRRVHASEIARFHRHVVCGPTVSDCDIWTGAIGADGYGRFYLTRAGSGLCVRPHRYALAIVSGVVAAGVLGLHECDNPVCVKVADATEPHQHVVSGSQGDNMGRMARMRRGGGRYALRRFDSRGVRRERSVALREAVRHGWDAAAVQAALLGDQPTLW</sequence>
<keyword evidence="1" id="KW-0614">Plasmid</keyword>
<name>A0A7I7XQ23_9MYCO</name>
<keyword evidence="2" id="KW-1185">Reference proteome</keyword>
<dbReference type="EMBL" id="AP022611">
    <property type="protein sequence ID" value="BBZ31310.1"/>
    <property type="molecule type" value="Genomic_DNA"/>
</dbReference>
<dbReference type="AlphaFoldDB" id="A0A7I7XQ23"/>
<gene>
    <name evidence="1" type="ORF">MMAD_56050</name>
</gene>
<proteinExistence type="predicted"/>
<protein>
    <recommendedName>
        <fullName evidence="3">HNH endonuclease</fullName>
    </recommendedName>
</protein>
<evidence type="ECO:0008006" key="3">
    <source>
        <dbReference type="Google" id="ProtNLM"/>
    </source>
</evidence>
<reference evidence="1 2" key="1">
    <citation type="journal article" date="2019" name="Emerg. Microbes Infect.">
        <title>Comprehensive subspecies identification of 175 nontuberculous mycobacteria species based on 7547 genomic profiles.</title>
        <authorList>
            <person name="Matsumoto Y."/>
            <person name="Kinjo T."/>
            <person name="Motooka D."/>
            <person name="Nabeya D."/>
            <person name="Jung N."/>
            <person name="Uechi K."/>
            <person name="Horii T."/>
            <person name="Iida T."/>
            <person name="Fujita J."/>
            <person name="Nakamura S."/>
        </authorList>
    </citation>
    <scope>NUCLEOTIDE SEQUENCE [LARGE SCALE GENOMIC DNA]</scope>
    <source>
        <strain evidence="1 2">JCM 13574</strain>
        <plasmid evidence="2">pjcm13574 dna</plasmid>
    </source>
</reference>